<protein>
    <submittedName>
        <fullName evidence="1 2">Uncharacterized protein</fullName>
    </submittedName>
</protein>
<dbReference type="AlphaFoldDB" id="A0A2K2CYY7"/>
<dbReference type="InParanoid" id="A0A2K2CYY7"/>
<dbReference type="Gramene" id="PNT67239">
    <property type="protein sequence ID" value="PNT67239"/>
    <property type="gene ID" value="BRADI_3g23074v3"/>
</dbReference>
<reference evidence="1" key="2">
    <citation type="submission" date="2017-06" db="EMBL/GenBank/DDBJ databases">
        <title>WGS assembly of Brachypodium distachyon.</title>
        <authorList>
            <consortium name="The International Brachypodium Initiative"/>
            <person name="Lucas S."/>
            <person name="Harmon-Smith M."/>
            <person name="Lail K."/>
            <person name="Tice H."/>
            <person name="Grimwood J."/>
            <person name="Bruce D."/>
            <person name="Barry K."/>
            <person name="Shu S."/>
            <person name="Lindquist E."/>
            <person name="Wang M."/>
            <person name="Pitluck S."/>
            <person name="Vogel J.P."/>
            <person name="Garvin D.F."/>
            <person name="Mockler T.C."/>
            <person name="Schmutz J."/>
            <person name="Rokhsar D."/>
            <person name="Bevan M.W."/>
        </authorList>
    </citation>
    <scope>NUCLEOTIDE SEQUENCE</scope>
    <source>
        <strain evidence="1">Bd21</strain>
    </source>
</reference>
<organism evidence="1">
    <name type="scientific">Brachypodium distachyon</name>
    <name type="common">Purple false brome</name>
    <name type="synonym">Trachynia distachya</name>
    <dbReference type="NCBI Taxonomy" id="15368"/>
    <lineage>
        <taxon>Eukaryota</taxon>
        <taxon>Viridiplantae</taxon>
        <taxon>Streptophyta</taxon>
        <taxon>Embryophyta</taxon>
        <taxon>Tracheophyta</taxon>
        <taxon>Spermatophyta</taxon>
        <taxon>Magnoliopsida</taxon>
        <taxon>Liliopsida</taxon>
        <taxon>Poales</taxon>
        <taxon>Poaceae</taxon>
        <taxon>BOP clade</taxon>
        <taxon>Pooideae</taxon>
        <taxon>Stipodae</taxon>
        <taxon>Brachypodieae</taxon>
        <taxon>Brachypodium</taxon>
    </lineage>
</organism>
<accession>A0A2K2CYY7</accession>
<evidence type="ECO:0000313" key="2">
    <source>
        <dbReference type="EnsemblPlants" id="PNT67239"/>
    </source>
</evidence>
<evidence type="ECO:0000313" key="1">
    <source>
        <dbReference type="EMBL" id="PNT67239.1"/>
    </source>
</evidence>
<dbReference type="EnsemblPlants" id="PNT67239">
    <property type="protein sequence ID" value="PNT67239"/>
    <property type="gene ID" value="BRADI_3g23074v3"/>
</dbReference>
<reference evidence="1 2" key="1">
    <citation type="journal article" date="2010" name="Nature">
        <title>Genome sequencing and analysis of the model grass Brachypodium distachyon.</title>
        <authorList>
            <consortium name="International Brachypodium Initiative"/>
        </authorList>
    </citation>
    <scope>NUCLEOTIDE SEQUENCE [LARGE SCALE GENOMIC DNA]</scope>
    <source>
        <strain evidence="1 2">Bd21</strain>
    </source>
</reference>
<gene>
    <name evidence="1" type="ORF">BRADI_3g23074v3</name>
</gene>
<dbReference type="EMBL" id="CM000882">
    <property type="protein sequence ID" value="PNT67239.1"/>
    <property type="molecule type" value="Genomic_DNA"/>
</dbReference>
<keyword evidence="3" id="KW-1185">Reference proteome</keyword>
<evidence type="ECO:0000313" key="3">
    <source>
        <dbReference type="Proteomes" id="UP000008810"/>
    </source>
</evidence>
<sequence length="129" mass="14685">MWQVSRQGLWHQRWHHRHLLARRGPREWEQRRSFHGREVQRSCHGAWGPAKARGQLGRHGAIARGHPLPGELCRKASFQTTVYICSSPFCVLLICGTRNTSEGRGPRGTTGGQEKDLTLEDISVLPWEA</sequence>
<reference evidence="2" key="3">
    <citation type="submission" date="2018-08" db="UniProtKB">
        <authorList>
            <consortium name="EnsemblPlants"/>
        </authorList>
    </citation>
    <scope>IDENTIFICATION</scope>
    <source>
        <strain evidence="2">cv. Bd21</strain>
    </source>
</reference>
<dbReference type="Proteomes" id="UP000008810">
    <property type="component" value="Chromosome 3"/>
</dbReference>
<name>A0A2K2CYY7_BRADI</name>
<proteinExistence type="predicted"/>